<dbReference type="Gene3D" id="2.40.30.10">
    <property type="entry name" value="Translation factors"/>
    <property type="match status" value="1"/>
</dbReference>
<dbReference type="PROSITE" id="PS00197">
    <property type="entry name" value="2FE2S_FER_1"/>
    <property type="match status" value="1"/>
</dbReference>
<dbReference type="InterPro" id="IPR006058">
    <property type="entry name" value="2Fe2S_fd_BS"/>
</dbReference>
<evidence type="ECO:0000256" key="5">
    <source>
        <dbReference type="ARBA" id="ARBA00023002"/>
    </source>
</evidence>
<accession>A0ABV3BA17</accession>
<dbReference type="EMBL" id="JBEYXT010000252">
    <property type="protein sequence ID" value="MEU6805941.1"/>
    <property type="molecule type" value="Genomic_DNA"/>
</dbReference>
<dbReference type="Pfam" id="PF00111">
    <property type="entry name" value="Fer2"/>
    <property type="match status" value="1"/>
</dbReference>
<keyword evidence="7" id="KW-0411">Iron-sulfur</keyword>
<dbReference type="PANTHER" id="PTHR47354:SF1">
    <property type="entry name" value="CARNITINE MONOOXYGENASE REDUCTASE SUBUNIT"/>
    <property type="match status" value="1"/>
</dbReference>
<comment type="caution">
    <text evidence="11">The sequence shown here is derived from an EMBL/GenBank/DDBJ whole genome shotgun (WGS) entry which is preliminary data.</text>
</comment>
<evidence type="ECO:0000256" key="8">
    <source>
        <dbReference type="SAM" id="MobiDB-lite"/>
    </source>
</evidence>
<organism evidence="11 12">
    <name type="scientific">Streptomyces neyagawaensis</name>
    <dbReference type="NCBI Taxonomy" id="42238"/>
    <lineage>
        <taxon>Bacteria</taxon>
        <taxon>Bacillati</taxon>
        <taxon>Actinomycetota</taxon>
        <taxon>Actinomycetes</taxon>
        <taxon>Kitasatosporales</taxon>
        <taxon>Streptomycetaceae</taxon>
        <taxon>Streptomyces</taxon>
    </lineage>
</organism>
<dbReference type="InterPro" id="IPR001041">
    <property type="entry name" value="2Fe-2S_ferredoxin-type"/>
</dbReference>
<keyword evidence="6" id="KW-0408">Iron</keyword>
<feature type="compositionally biased region" description="Low complexity" evidence="8">
    <location>
        <begin position="18"/>
        <end position="31"/>
    </location>
</feature>
<dbReference type="SUPFAM" id="SSF63380">
    <property type="entry name" value="Riboflavin synthase domain-like"/>
    <property type="match status" value="1"/>
</dbReference>
<dbReference type="InterPro" id="IPR050415">
    <property type="entry name" value="MRET"/>
</dbReference>
<dbReference type="InterPro" id="IPR012675">
    <property type="entry name" value="Beta-grasp_dom_sf"/>
</dbReference>
<feature type="region of interest" description="Disordered" evidence="8">
    <location>
        <begin position="1"/>
        <end position="52"/>
    </location>
</feature>
<dbReference type="SUPFAM" id="SSF52343">
    <property type="entry name" value="Ferredoxin reductase-like, C-terminal NADP-linked domain"/>
    <property type="match status" value="1"/>
</dbReference>
<dbReference type="InterPro" id="IPR017927">
    <property type="entry name" value="FAD-bd_FR_type"/>
</dbReference>
<evidence type="ECO:0000256" key="1">
    <source>
        <dbReference type="ARBA" id="ARBA00001974"/>
    </source>
</evidence>
<dbReference type="InterPro" id="IPR017938">
    <property type="entry name" value="Riboflavin_synthase-like_b-brl"/>
</dbReference>
<sequence>MNDRLPPAGTLLTPTNRTAGTALPAAAPTPAERVTTVSHPGPAGAVTAETPPDPAGFVLTVATRVLAADGVVCLALRRPDGGTLPPWTPGAHIDVLLDGGDGADGGMIRQYSLCGHPEERDVWRIAVLREPRGRGGSAHVHDQLREGDAVRVRGPRNNFPLRPAARHLFVAGGIGITPILPMIEAAEAAGADWRLLYGGRTRASMAFLDRLAPYGDRVLVRPQDTYGLLDLAAFVGPPEPDTLVHACGPEPLLDALRDTCAHWPPGTLGVERFAPVEAKAAGPAEAFEVELTRSGLTLTVPPGRSVLEAVEEAGVTVDFSCREGTCGTCETDVLEGTPDHRDSLLTEEERAGGDTMLICVSRSCGPRLVLDL</sequence>
<evidence type="ECO:0000256" key="6">
    <source>
        <dbReference type="ARBA" id="ARBA00023004"/>
    </source>
</evidence>
<proteinExistence type="predicted"/>
<evidence type="ECO:0000256" key="7">
    <source>
        <dbReference type="ARBA" id="ARBA00023014"/>
    </source>
</evidence>
<keyword evidence="12" id="KW-1185">Reference proteome</keyword>
<comment type="cofactor">
    <cofactor evidence="1">
        <name>FAD</name>
        <dbReference type="ChEBI" id="CHEBI:57692"/>
    </cofactor>
</comment>
<keyword evidence="4" id="KW-0479">Metal-binding</keyword>
<evidence type="ECO:0000313" key="11">
    <source>
        <dbReference type="EMBL" id="MEU6805941.1"/>
    </source>
</evidence>
<reference evidence="11 12" key="1">
    <citation type="submission" date="2024-06" db="EMBL/GenBank/DDBJ databases">
        <title>The Natural Products Discovery Center: Release of the First 8490 Sequenced Strains for Exploring Actinobacteria Biosynthetic Diversity.</title>
        <authorList>
            <person name="Kalkreuter E."/>
            <person name="Kautsar S.A."/>
            <person name="Yang D."/>
            <person name="Bader C.D."/>
            <person name="Teijaro C.N."/>
            <person name="Fluegel L."/>
            <person name="Davis C.M."/>
            <person name="Simpson J.R."/>
            <person name="Lauterbach L."/>
            <person name="Steele A.D."/>
            <person name="Gui C."/>
            <person name="Meng S."/>
            <person name="Li G."/>
            <person name="Viehrig K."/>
            <person name="Ye F."/>
            <person name="Su P."/>
            <person name="Kiefer A.F."/>
            <person name="Nichols A."/>
            <person name="Cepeda A.J."/>
            <person name="Yan W."/>
            <person name="Fan B."/>
            <person name="Jiang Y."/>
            <person name="Adhikari A."/>
            <person name="Zheng C.-J."/>
            <person name="Schuster L."/>
            <person name="Cowan T.M."/>
            <person name="Smanski M.J."/>
            <person name="Chevrette M.G."/>
            <person name="De Carvalho L.P.S."/>
            <person name="Shen B."/>
        </authorList>
    </citation>
    <scope>NUCLEOTIDE SEQUENCE [LARGE SCALE GENOMIC DNA]</scope>
    <source>
        <strain evidence="11 12">NPDC046851</strain>
    </source>
</reference>
<evidence type="ECO:0000256" key="2">
    <source>
        <dbReference type="ARBA" id="ARBA00022630"/>
    </source>
</evidence>
<feature type="domain" description="FAD-binding FR-type" evidence="10">
    <location>
        <begin position="52"/>
        <end position="162"/>
    </location>
</feature>
<protein>
    <submittedName>
        <fullName evidence="11">PDR/VanB family oxidoreductase</fullName>
        <ecNumber evidence="11">1.-.-.-</ecNumber>
    </submittedName>
</protein>
<gene>
    <name evidence="11" type="ORF">ABZ931_33855</name>
</gene>
<dbReference type="Gene3D" id="3.40.50.80">
    <property type="entry name" value="Nucleotide-binding domain of ferredoxin-NADP reductase (FNR) module"/>
    <property type="match status" value="1"/>
</dbReference>
<dbReference type="PROSITE" id="PS51085">
    <property type="entry name" value="2FE2S_FER_2"/>
    <property type="match status" value="1"/>
</dbReference>
<keyword evidence="3" id="KW-0001">2Fe-2S</keyword>
<dbReference type="SUPFAM" id="SSF54292">
    <property type="entry name" value="2Fe-2S ferredoxin-like"/>
    <property type="match status" value="1"/>
</dbReference>
<dbReference type="RefSeq" id="WP_359701245.1">
    <property type="nucleotide sequence ID" value="NZ_JBEYXT010000252.1"/>
</dbReference>
<dbReference type="InterPro" id="IPR039261">
    <property type="entry name" value="FNR_nucleotide-bd"/>
</dbReference>
<feature type="domain" description="2Fe-2S ferredoxin-type" evidence="9">
    <location>
        <begin position="287"/>
        <end position="372"/>
    </location>
</feature>
<keyword evidence="2" id="KW-0285">Flavoprotein</keyword>
<dbReference type="CDD" id="cd00207">
    <property type="entry name" value="fer2"/>
    <property type="match status" value="1"/>
</dbReference>
<evidence type="ECO:0000259" key="10">
    <source>
        <dbReference type="PROSITE" id="PS51384"/>
    </source>
</evidence>
<dbReference type="InterPro" id="IPR036010">
    <property type="entry name" value="2Fe-2S_ferredoxin-like_sf"/>
</dbReference>
<evidence type="ECO:0000256" key="3">
    <source>
        <dbReference type="ARBA" id="ARBA00022714"/>
    </source>
</evidence>
<dbReference type="PROSITE" id="PS51384">
    <property type="entry name" value="FAD_FR"/>
    <property type="match status" value="1"/>
</dbReference>
<dbReference type="CDD" id="cd06185">
    <property type="entry name" value="PDR_like"/>
    <property type="match status" value="1"/>
</dbReference>
<evidence type="ECO:0000256" key="4">
    <source>
        <dbReference type="ARBA" id="ARBA00022723"/>
    </source>
</evidence>
<dbReference type="Gene3D" id="3.10.20.30">
    <property type="match status" value="1"/>
</dbReference>
<evidence type="ECO:0000259" key="9">
    <source>
        <dbReference type="PROSITE" id="PS51085"/>
    </source>
</evidence>
<evidence type="ECO:0000313" key="12">
    <source>
        <dbReference type="Proteomes" id="UP001551189"/>
    </source>
</evidence>
<dbReference type="PRINTS" id="PR00409">
    <property type="entry name" value="PHDIOXRDTASE"/>
</dbReference>
<dbReference type="GO" id="GO:0016491">
    <property type="term" value="F:oxidoreductase activity"/>
    <property type="evidence" value="ECO:0007669"/>
    <property type="project" value="UniProtKB-KW"/>
</dbReference>
<dbReference type="PANTHER" id="PTHR47354">
    <property type="entry name" value="NADH OXIDOREDUCTASE HCR"/>
    <property type="match status" value="1"/>
</dbReference>
<keyword evidence="5 11" id="KW-0560">Oxidoreductase</keyword>
<dbReference type="EC" id="1.-.-.-" evidence="11"/>
<dbReference type="Proteomes" id="UP001551189">
    <property type="component" value="Unassembled WGS sequence"/>
</dbReference>
<name>A0ABV3BA17_9ACTN</name>